<dbReference type="GO" id="GO:0016485">
    <property type="term" value="P:protein processing"/>
    <property type="evidence" value="ECO:0007669"/>
    <property type="project" value="TreeGrafter"/>
</dbReference>
<dbReference type="SUPFAM" id="SSF53163">
    <property type="entry name" value="HybD-like"/>
    <property type="match status" value="1"/>
</dbReference>
<comment type="similarity">
    <text evidence="1">Belongs to the peptidase A31 family.</text>
</comment>
<dbReference type="PANTHER" id="PTHR30302:SF1">
    <property type="entry name" value="HYDROGENASE 2 MATURATION PROTEASE"/>
    <property type="match status" value="1"/>
</dbReference>
<dbReference type="CDD" id="cd06062">
    <property type="entry name" value="H2MP_MemB-H2up"/>
    <property type="match status" value="1"/>
</dbReference>
<keyword evidence="4 5" id="KW-0378">Hydrolase</keyword>
<keyword evidence="2 5" id="KW-0645">Protease</keyword>
<proteinExistence type="inferred from homology"/>
<evidence type="ECO:0000256" key="1">
    <source>
        <dbReference type="ARBA" id="ARBA00006814"/>
    </source>
</evidence>
<dbReference type="Gene3D" id="3.40.50.1450">
    <property type="entry name" value="HybD-like"/>
    <property type="match status" value="1"/>
</dbReference>
<dbReference type="Pfam" id="PF01750">
    <property type="entry name" value="HycI"/>
    <property type="match status" value="1"/>
</dbReference>
<dbReference type="OrthoDB" id="9792731at2"/>
<organism evidence="5 6">
    <name type="scientific">Campylobacter geochelonis</name>
    <dbReference type="NCBI Taxonomy" id="1780362"/>
    <lineage>
        <taxon>Bacteria</taxon>
        <taxon>Pseudomonadati</taxon>
        <taxon>Campylobacterota</taxon>
        <taxon>Epsilonproteobacteria</taxon>
        <taxon>Campylobacterales</taxon>
        <taxon>Campylobacteraceae</taxon>
        <taxon>Campylobacter</taxon>
    </lineage>
</organism>
<evidence type="ECO:0000256" key="4">
    <source>
        <dbReference type="ARBA" id="ARBA00022801"/>
    </source>
</evidence>
<dbReference type="NCBIfam" id="TIGR00072">
    <property type="entry name" value="hydrog_prot"/>
    <property type="match status" value="1"/>
</dbReference>
<dbReference type="PANTHER" id="PTHR30302">
    <property type="entry name" value="HYDROGENASE 1 MATURATION PROTEASE"/>
    <property type="match status" value="1"/>
</dbReference>
<dbReference type="InterPro" id="IPR023430">
    <property type="entry name" value="Pept_HybD-like_dom_sf"/>
</dbReference>
<reference evidence="5 6" key="1">
    <citation type="submission" date="2016-02" db="EMBL/GenBank/DDBJ databases">
        <authorList>
            <consortium name="Pathogen Informatics"/>
        </authorList>
    </citation>
    <scope>NUCLEOTIDE SEQUENCE [LARGE SCALE GENOMIC DNA]</scope>
    <source>
        <strain evidence="5 6">RC20</strain>
    </source>
</reference>
<keyword evidence="6" id="KW-1185">Reference proteome</keyword>
<dbReference type="Proteomes" id="UP000069632">
    <property type="component" value="Unassembled WGS sequence"/>
</dbReference>
<dbReference type="GO" id="GO:0008047">
    <property type="term" value="F:enzyme activator activity"/>
    <property type="evidence" value="ECO:0007669"/>
    <property type="project" value="InterPro"/>
</dbReference>
<dbReference type="AlphaFoldDB" id="A0A128EJI8"/>
<evidence type="ECO:0000313" key="5">
    <source>
        <dbReference type="EMBL" id="CZE49024.1"/>
    </source>
</evidence>
<evidence type="ECO:0000256" key="2">
    <source>
        <dbReference type="ARBA" id="ARBA00022670"/>
    </source>
</evidence>
<dbReference type="EC" id="3.4.23.-" evidence="5"/>
<evidence type="ECO:0000256" key="3">
    <source>
        <dbReference type="ARBA" id="ARBA00022750"/>
    </source>
</evidence>
<dbReference type="EMBL" id="FIZP01000013">
    <property type="protein sequence ID" value="CZE49024.1"/>
    <property type="molecule type" value="Genomic_DNA"/>
</dbReference>
<dbReference type="PRINTS" id="PR00446">
    <property type="entry name" value="HYDRGNUPTAKE"/>
</dbReference>
<sequence length="183" mass="20427">MKVLVLGIGNVMFSDEGVGVHLCKALEKNYKFNSDSHTISFIDGGTLANFLMYIMVEYDYIVLLDCIDADDGAVGDVYSFDYEVMPKMINWSGSAHEVEMLQTLQMLDLAGDRPKTQIIGVVPKRIEPMSFKLSDEMKKAAVVMEKTVINHIKELGFKVEKVADFSVQDMADEFSKAGYDSSI</sequence>
<protein>
    <submittedName>
        <fullName evidence="5">Hydrogenase maturation protease HydD</fullName>
        <ecNumber evidence="5">3.4.23.-</ecNumber>
    </submittedName>
</protein>
<name>A0A128EJI8_9BACT</name>
<dbReference type="InterPro" id="IPR000671">
    <property type="entry name" value="Peptidase_A31"/>
</dbReference>
<accession>A0A128EJI8</accession>
<dbReference type="GO" id="GO:0004190">
    <property type="term" value="F:aspartic-type endopeptidase activity"/>
    <property type="evidence" value="ECO:0007669"/>
    <property type="project" value="UniProtKB-KW"/>
</dbReference>
<keyword evidence="3" id="KW-0064">Aspartyl protease</keyword>
<dbReference type="RefSeq" id="WP_075494671.1">
    <property type="nucleotide sequence ID" value="NZ_CP053844.1"/>
</dbReference>
<gene>
    <name evidence="5" type="primary">hybD</name>
    <name evidence="5" type="ORF">ERS672216_01709</name>
</gene>
<evidence type="ECO:0000313" key="6">
    <source>
        <dbReference type="Proteomes" id="UP000069632"/>
    </source>
</evidence>